<dbReference type="PROSITE" id="PS00197">
    <property type="entry name" value="2FE2S_FER_1"/>
    <property type="match status" value="1"/>
</dbReference>
<evidence type="ECO:0000259" key="10">
    <source>
        <dbReference type="PROSITE" id="PS51384"/>
    </source>
</evidence>
<reference evidence="12" key="1">
    <citation type="submission" date="2023-07" db="EMBL/GenBank/DDBJ databases">
        <title>Novel species in the genus Lipingzhangella isolated from Sambhar Salt Lake.</title>
        <authorList>
            <person name="Jiya N."/>
            <person name="Kajale S."/>
            <person name="Sharma A."/>
        </authorList>
    </citation>
    <scope>NUCLEOTIDE SEQUENCE [LARGE SCALE GENOMIC DNA]</scope>
    <source>
        <strain evidence="12">LS1_29</strain>
    </source>
</reference>
<dbReference type="InterPro" id="IPR011884">
    <property type="entry name" value="PaaE"/>
</dbReference>
<dbReference type="EMBL" id="JAVLVT010000006">
    <property type="protein sequence ID" value="MDS1271415.1"/>
    <property type="molecule type" value="Genomic_DNA"/>
</dbReference>
<dbReference type="SUPFAM" id="SSF52343">
    <property type="entry name" value="Ferredoxin reductase-like, C-terminal NADP-linked domain"/>
    <property type="match status" value="1"/>
</dbReference>
<protein>
    <submittedName>
        <fullName evidence="11">1,2-phenylacetyl-CoA epoxidase subunit PaaE</fullName>
        <ecNumber evidence="11">1.14.13.149</ecNumber>
    </submittedName>
</protein>
<dbReference type="InterPro" id="IPR012675">
    <property type="entry name" value="Beta-grasp_dom_sf"/>
</dbReference>
<evidence type="ECO:0000259" key="9">
    <source>
        <dbReference type="PROSITE" id="PS51085"/>
    </source>
</evidence>
<feature type="domain" description="FAD-binding FR-type" evidence="10">
    <location>
        <begin position="20"/>
        <end position="123"/>
    </location>
</feature>
<dbReference type="NCBIfam" id="TIGR02160">
    <property type="entry name" value="PA_CoA_Oxy5"/>
    <property type="match status" value="1"/>
</dbReference>
<evidence type="ECO:0000256" key="3">
    <source>
        <dbReference type="ARBA" id="ARBA00022714"/>
    </source>
</evidence>
<dbReference type="GO" id="GO:0097266">
    <property type="term" value="F:phenylacetyl-CoA 1,2-epoxidase activity"/>
    <property type="evidence" value="ECO:0007669"/>
    <property type="project" value="UniProtKB-EC"/>
</dbReference>
<dbReference type="Pfam" id="PF00111">
    <property type="entry name" value="Fer2"/>
    <property type="match status" value="1"/>
</dbReference>
<keyword evidence="7" id="KW-0408">Iron</keyword>
<evidence type="ECO:0000313" key="11">
    <source>
        <dbReference type="EMBL" id="MDS1271415.1"/>
    </source>
</evidence>
<evidence type="ECO:0000256" key="4">
    <source>
        <dbReference type="ARBA" id="ARBA00022723"/>
    </source>
</evidence>
<dbReference type="Proteomes" id="UP001250214">
    <property type="component" value="Unassembled WGS sequence"/>
</dbReference>
<comment type="cofactor">
    <cofactor evidence="1">
        <name>FAD</name>
        <dbReference type="ChEBI" id="CHEBI:57692"/>
    </cofactor>
</comment>
<evidence type="ECO:0000256" key="5">
    <source>
        <dbReference type="ARBA" id="ARBA00022827"/>
    </source>
</evidence>
<evidence type="ECO:0000313" key="12">
    <source>
        <dbReference type="Proteomes" id="UP001250214"/>
    </source>
</evidence>
<dbReference type="InterPro" id="IPR008333">
    <property type="entry name" value="Cbr1-like_FAD-bd_dom"/>
</dbReference>
<dbReference type="InterPro" id="IPR017927">
    <property type="entry name" value="FAD-bd_FR_type"/>
</dbReference>
<dbReference type="InterPro" id="IPR006058">
    <property type="entry name" value="2Fe2S_fd_BS"/>
</dbReference>
<dbReference type="PANTHER" id="PTHR47354">
    <property type="entry name" value="NADH OXIDOREDUCTASE HCR"/>
    <property type="match status" value="1"/>
</dbReference>
<dbReference type="InterPro" id="IPR001709">
    <property type="entry name" value="Flavoprot_Pyr_Nucl_cyt_Rdtase"/>
</dbReference>
<dbReference type="InterPro" id="IPR036010">
    <property type="entry name" value="2Fe-2S_ferredoxin-like_sf"/>
</dbReference>
<feature type="domain" description="2Fe-2S ferredoxin-type" evidence="9">
    <location>
        <begin position="280"/>
        <end position="369"/>
    </location>
</feature>
<keyword evidence="3" id="KW-0001">2Fe-2S</keyword>
<dbReference type="InterPro" id="IPR017938">
    <property type="entry name" value="Riboflavin_synthase-like_b-brl"/>
</dbReference>
<dbReference type="Gene3D" id="3.40.50.80">
    <property type="entry name" value="Nucleotide-binding domain of ferredoxin-NADP reductase (FNR) module"/>
    <property type="match status" value="1"/>
</dbReference>
<dbReference type="SUPFAM" id="SSF54292">
    <property type="entry name" value="2Fe-2S ferredoxin-like"/>
    <property type="match status" value="1"/>
</dbReference>
<evidence type="ECO:0000256" key="1">
    <source>
        <dbReference type="ARBA" id="ARBA00001974"/>
    </source>
</evidence>
<dbReference type="SUPFAM" id="SSF63380">
    <property type="entry name" value="Riboflavin synthase domain-like"/>
    <property type="match status" value="1"/>
</dbReference>
<dbReference type="EC" id="1.14.13.149" evidence="11"/>
<keyword evidence="2" id="KW-0285">Flavoprotein</keyword>
<dbReference type="Gene3D" id="2.40.30.10">
    <property type="entry name" value="Translation factors"/>
    <property type="match status" value="1"/>
</dbReference>
<dbReference type="Pfam" id="PF00175">
    <property type="entry name" value="NAD_binding_1"/>
    <property type="match status" value="1"/>
</dbReference>
<dbReference type="Gene3D" id="3.10.20.30">
    <property type="match status" value="1"/>
</dbReference>
<proteinExistence type="predicted"/>
<dbReference type="PANTHER" id="PTHR47354:SF8">
    <property type="entry name" value="1,2-PHENYLACETYL-COA EPOXIDASE, SUBUNIT E"/>
    <property type="match status" value="1"/>
</dbReference>
<keyword evidence="6 11" id="KW-0560">Oxidoreductase</keyword>
<dbReference type="RefSeq" id="WP_310912976.1">
    <property type="nucleotide sequence ID" value="NZ_JAVLVT010000006.1"/>
</dbReference>
<gene>
    <name evidence="11" type="primary">paaE</name>
    <name evidence="11" type="ORF">RIF23_14030</name>
</gene>
<comment type="caution">
    <text evidence="11">The sequence shown here is derived from an EMBL/GenBank/DDBJ whole genome shotgun (WGS) entry which is preliminary data.</text>
</comment>
<name>A0ABU2H9A1_9ACTN</name>
<accession>A0ABU2H9A1</accession>
<dbReference type="InterPro" id="IPR001041">
    <property type="entry name" value="2Fe-2S_ferredoxin-type"/>
</dbReference>
<dbReference type="PRINTS" id="PR00371">
    <property type="entry name" value="FPNCR"/>
</dbReference>
<keyword evidence="12" id="KW-1185">Reference proteome</keyword>
<organism evidence="11 12">
    <name type="scientific">Lipingzhangella rawalii</name>
    <dbReference type="NCBI Taxonomy" id="2055835"/>
    <lineage>
        <taxon>Bacteria</taxon>
        <taxon>Bacillati</taxon>
        <taxon>Actinomycetota</taxon>
        <taxon>Actinomycetes</taxon>
        <taxon>Streptosporangiales</taxon>
        <taxon>Nocardiopsidaceae</taxon>
        <taxon>Lipingzhangella</taxon>
    </lineage>
</organism>
<dbReference type="InterPro" id="IPR039261">
    <property type="entry name" value="FNR_nucleotide-bd"/>
</dbReference>
<dbReference type="Pfam" id="PF00970">
    <property type="entry name" value="FAD_binding_6"/>
    <property type="match status" value="1"/>
</dbReference>
<dbReference type="InterPro" id="IPR050415">
    <property type="entry name" value="MRET"/>
</dbReference>
<dbReference type="PROSITE" id="PS51085">
    <property type="entry name" value="2FE2S_FER_2"/>
    <property type="match status" value="1"/>
</dbReference>
<evidence type="ECO:0000256" key="8">
    <source>
        <dbReference type="ARBA" id="ARBA00023014"/>
    </source>
</evidence>
<dbReference type="InterPro" id="IPR001433">
    <property type="entry name" value="OxRdtase_FAD/NAD-bd"/>
</dbReference>
<evidence type="ECO:0000256" key="2">
    <source>
        <dbReference type="ARBA" id="ARBA00022630"/>
    </source>
</evidence>
<evidence type="ECO:0000256" key="7">
    <source>
        <dbReference type="ARBA" id="ARBA00023004"/>
    </source>
</evidence>
<keyword evidence="4" id="KW-0479">Metal-binding</keyword>
<keyword evidence="8" id="KW-0411">Iron-sulfur</keyword>
<sequence>MSSASTAPETRDTSAAPRSRRFHRLRVADVERLCADAAAVRFEIPPELAETFAHRPGQSMTLRRFVDGREERRDYSICAPVGEPPRVGVRLVPGGALSTWLVSELEPGTEVEVQPPRGRFTPDLDVSAHHALLAAGAGITPILSIAASLLSRTRSRVTLVYGNRRSDTVMFADELADLKDRYPERLELLHVLSREPRESDLLSGRLDAGKIDLLLRELVDPDHVDHWWLCGPLAMVQDARRSLDRRGVPPARVHRELFYVGDAPPEPLRHEEPPSAGSGTAVTVVLDGRASTHTLPRDVPILDAAQRFRADLPFACKGGVCGTCRVLVRDGEVTMRRNFALEQDELDAGFALSCQSLPVTDQVTVDYDA</sequence>
<evidence type="ECO:0000256" key="6">
    <source>
        <dbReference type="ARBA" id="ARBA00023002"/>
    </source>
</evidence>
<dbReference type="CDD" id="cd00207">
    <property type="entry name" value="fer2"/>
    <property type="match status" value="1"/>
</dbReference>
<dbReference type="CDD" id="cd06214">
    <property type="entry name" value="PA_degradation_oxidoreductase_like"/>
    <property type="match status" value="1"/>
</dbReference>
<dbReference type="PROSITE" id="PS51384">
    <property type="entry name" value="FAD_FR"/>
    <property type="match status" value="1"/>
</dbReference>
<keyword evidence="5" id="KW-0274">FAD</keyword>